<protein>
    <submittedName>
        <fullName evidence="2">Uncharacterized protein</fullName>
    </submittedName>
</protein>
<dbReference type="Proteomes" id="UP000887572">
    <property type="component" value="Unplaced"/>
</dbReference>
<sequence>MCCDATPTAEGRKNATLYLKVRMDKRTINYRSKRNSFGARDAMIRQFILQNLHIEQLSQRALPEPSKQGRANLFRASASLSDRPGPKALRLIRLHSEQQLEAVHGNRKSTYKCLRPHSFGFGIKSDRSSITSTNQPTWQRC</sequence>
<keyword evidence="1" id="KW-1185">Reference proteome</keyword>
<evidence type="ECO:0000313" key="2">
    <source>
        <dbReference type="WBParaSite" id="Gr19_v10_g17121.t1"/>
    </source>
</evidence>
<reference evidence="2" key="1">
    <citation type="submission" date="2022-11" db="UniProtKB">
        <authorList>
            <consortium name="WormBaseParasite"/>
        </authorList>
    </citation>
    <scope>IDENTIFICATION</scope>
</reference>
<organism evidence="1 2">
    <name type="scientific">Globodera rostochiensis</name>
    <name type="common">Golden nematode worm</name>
    <name type="synonym">Heterodera rostochiensis</name>
    <dbReference type="NCBI Taxonomy" id="31243"/>
    <lineage>
        <taxon>Eukaryota</taxon>
        <taxon>Metazoa</taxon>
        <taxon>Ecdysozoa</taxon>
        <taxon>Nematoda</taxon>
        <taxon>Chromadorea</taxon>
        <taxon>Rhabditida</taxon>
        <taxon>Tylenchina</taxon>
        <taxon>Tylenchomorpha</taxon>
        <taxon>Tylenchoidea</taxon>
        <taxon>Heteroderidae</taxon>
        <taxon>Heteroderinae</taxon>
        <taxon>Globodera</taxon>
    </lineage>
</organism>
<dbReference type="WBParaSite" id="Gr19_v10_g17121.t1">
    <property type="protein sequence ID" value="Gr19_v10_g17121.t1"/>
    <property type="gene ID" value="Gr19_v10_g17121"/>
</dbReference>
<name>A0A914HI25_GLORO</name>
<proteinExistence type="predicted"/>
<accession>A0A914HI25</accession>
<evidence type="ECO:0000313" key="1">
    <source>
        <dbReference type="Proteomes" id="UP000887572"/>
    </source>
</evidence>
<dbReference type="AlphaFoldDB" id="A0A914HI25"/>